<dbReference type="AlphaFoldDB" id="A0A2K9LNR5"/>
<proteinExistence type="predicted"/>
<feature type="region of interest" description="Disordered" evidence="1">
    <location>
        <begin position="699"/>
        <end position="724"/>
    </location>
</feature>
<dbReference type="NCBIfam" id="TIGR02243">
    <property type="entry name" value="putative baseplate assembly protein"/>
    <property type="match status" value="1"/>
</dbReference>
<reference evidence="3" key="1">
    <citation type="submission" date="2017-08" db="EMBL/GenBank/DDBJ databases">
        <title>Direct submision.</title>
        <authorList>
            <person name="Kim S.-J."/>
            <person name="Rhee S.-K."/>
        </authorList>
    </citation>
    <scope>NUCLEOTIDE SEQUENCE [LARGE SCALE GENOMIC DNA]</scope>
    <source>
        <strain evidence="3">GI5</strain>
    </source>
</reference>
<dbReference type="RefSeq" id="WP_101894494.1">
    <property type="nucleotide sequence ID" value="NZ_CP022684.1"/>
</dbReference>
<protein>
    <submittedName>
        <fullName evidence="2">Putative baseplate assembly protein</fullName>
    </submittedName>
</protein>
<dbReference type="KEGG" id="kak:Kalk_12065"/>
<evidence type="ECO:0000256" key="1">
    <source>
        <dbReference type="SAM" id="MobiDB-lite"/>
    </source>
</evidence>
<gene>
    <name evidence="2" type="ORF">Kalk_12065</name>
</gene>
<accession>A0A2K9LNR5</accession>
<dbReference type="EMBL" id="CP022684">
    <property type="protein sequence ID" value="AUM13115.1"/>
    <property type="molecule type" value="Genomic_DNA"/>
</dbReference>
<sequence length="734" mass="79834">MPLPVPNLDDRRFDDLVAEAKARLAAHLPELTQIAPGDPVHSFIDLFAWLTETILYRANLIPERQRRVFLNLLQIPVRPARPARGVICVDAGPTSVLLAPLLKDGSQLRGGKQTLTTQGELQPTCLSLQVLIKQALSTDDLDALGMTLQDLHEQFGLRKGEKPNPFQPRRFEIGRENMSLEKSLDQSFYLACIAPKQLDSHMDLLRDNLAGVRLSVAIAPADNLDGDAISDLEARNLKWDLVAQGPDGSTRFLPLDILSDTSLGGRQTGVVRLRLPKNSALFEDFANADPMFDGSKNLPPALDDAVAAARVALWIRLRCPDDPGLQLGYLGLNGVDVVAQGLRRDQIVGMGTGLPDQVIALPDQHIDASTVVLQVEDQGSWVDWSPVDFLAGQSADALVYRLNPESGFVYFGDGLANGKRPPQGARIRVAQYRYGGGQGGNLACGTIKEIVDGSPRFKLRHEWPLSGGRDAETVEQAEQRIPQFLTHRNRAVTETDFEALCQSNPINPVARAEVIKGFLPGNTLDAARADVPGVVSVFVLPPAELGIGNWPKPNKGLLKDVFSYLLNRVLVGTEIYVLSPQFIPVAVSIVVQVRDPQTEQDTILAVQNAITEYLWPLQSGGASGHGWPMGESVRVNELLTQAARVDGVQAVNAVALFEHSLKSGAKSSEKVWRRLPQTEELDLKTYQLPELMGVRVEIGKPGDTPKLPQGIGPLEGSPSDSRDGIAVPVIPDLC</sequence>
<organism evidence="2 3">
    <name type="scientific">Ketobacter alkanivorans</name>
    <dbReference type="NCBI Taxonomy" id="1917421"/>
    <lineage>
        <taxon>Bacteria</taxon>
        <taxon>Pseudomonadati</taxon>
        <taxon>Pseudomonadota</taxon>
        <taxon>Gammaproteobacteria</taxon>
        <taxon>Pseudomonadales</taxon>
        <taxon>Ketobacteraceae</taxon>
        <taxon>Ketobacter</taxon>
    </lineage>
</organism>
<evidence type="ECO:0000313" key="2">
    <source>
        <dbReference type="EMBL" id="AUM13115.1"/>
    </source>
</evidence>
<dbReference type="Proteomes" id="UP000235116">
    <property type="component" value="Chromosome"/>
</dbReference>
<dbReference type="OrthoDB" id="9027184at2"/>
<keyword evidence="3" id="KW-1185">Reference proteome</keyword>
<name>A0A2K9LNR5_9GAMM</name>
<evidence type="ECO:0000313" key="3">
    <source>
        <dbReference type="Proteomes" id="UP000235116"/>
    </source>
</evidence>
<dbReference type="InterPro" id="IPR011749">
    <property type="entry name" value="CHP02243"/>
</dbReference>